<dbReference type="EMBL" id="NMUH01001211">
    <property type="protein sequence ID" value="MQL90117.1"/>
    <property type="molecule type" value="Genomic_DNA"/>
</dbReference>
<gene>
    <name evidence="1" type="ORF">Taro_022703</name>
</gene>
<accession>A0A843V639</accession>
<proteinExistence type="predicted"/>
<name>A0A843V639_COLES</name>
<keyword evidence="2" id="KW-1185">Reference proteome</keyword>
<reference evidence="1" key="1">
    <citation type="submission" date="2017-07" db="EMBL/GenBank/DDBJ databases">
        <title>Taro Niue Genome Assembly and Annotation.</title>
        <authorList>
            <person name="Atibalentja N."/>
            <person name="Keating K."/>
            <person name="Fields C.J."/>
        </authorList>
    </citation>
    <scope>NUCLEOTIDE SEQUENCE</scope>
    <source>
        <strain evidence="1">Niue_2</strain>
        <tissue evidence="1">Leaf</tissue>
    </source>
</reference>
<dbReference type="Proteomes" id="UP000652761">
    <property type="component" value="Unassembled WGS sequence"/>
</dbReference>
<protein>
    <submittedName>
        <fullName evidence="1">Uncharacterized protein</fullName>
    </submittedName>
</protein>
<dbReference type="AlphaFoldDB" id="A0A843V639"/>
<evidence type="ECO:0000313" key="1">
    <source>
        <dbReference type="EMBL" id="MQL90117.1"/>
    </source>
</evidence>
<comment type="caution">
    <text evidence="1">The sequence shown here is derived from an EMBL/GenBank/DDBJ whole genome shotgun (WGS) entry which is preliminary data.</text>
</comment>
<evidence type="ECO:0000313" key="2">
    <source>
        <dbReference type="Proteomes" id="UP000652761"/>
    </source>
</evidence>
<sequence length="85" mass="8597">MVSASVSRVAFTVCPTPLVSARVVVPTALAGEGLVIPTGPCSRGSPPTFFSRGSSSWELGVGRVVEAAVAPCVVSSSESECCELL</sequence>
<organism evidence="1 2">
    <name type="scientific">Colocasia esculenta</name>
    <name type="common">Wild taro</name>
    <name type="synonym">Arum esculentum</name>
    <dbReference type="NCBI Taxonomy" id="4460"/>
    <lineage>
        <taxon>Eukaryota</taxon>
        <taxon>Viridiplantae</taxon>
        <taxon>Streptophyta</taxon>
        <taxon>Embryophyta</taxon>
        <taxon>Tracheophyta</taxon>
        <taxon>Spermatophyta</taxon>
        <taxon>Magnoliopsida</taxon>
        <taxon>Liliopsida</taxon>
        <taxon>Araceae</taxon>
        <taxon>Aroideae</taxon>
        <taxon>Colocasieae</taxon>
        <taxon>Colocasia</taxon>
    </lineage>
</organism>